<dbReference type="AlphaFoldDB" id="A0A6A6DTS1"/>
<evidence type="ECO:0000313" key="3">
    <source>
        <dbReference type="Proteomes" id="UP000800200"/>
    </source>
</evidence>
<sequence>MSVLSFQIWFWVKKVEGLKARSCVQYGFLFKRMRLDGRGFRIVNLVLSTLLLALILGFLLVSPNPKSAAKLFNIKEGNPETRIKLSLARIFRIFDTFSKLLVASTIVAATELSIHWNKISGVNSINSAGQTIPLVLGIGNFVRILYITGKNIYSGVDYDDNDSDSSGTAMPWNRITGAAPTPSAGARIEPPPGAGATIVPAPWHQAPAYGGGQCWQEYSRYYPRVIPFIADKLPSITR</sequence>
<evidence type="ECO:0000313" key="2">
    <source>
        <dbReference type="EMBL" id="KAF2182175.1"/>
    </source>
</evidence>
<dbReference type="EMBL" id="ML994649">
    <property type="protein sequence ID" value="KAF2182175.1"/>
    <property type="molecule type" value="Genomic_DNA"/>
</dbReference>
<name>A0A6A6DTS1_9PEZI</name>
<reference evidence="2" key="1">
    <citation type="journal article" date="2020" name="Stud. Mycol.">
        <title>101 Dothideomycetes genomes: a test case for predicting lifestyles and emergence of pathogens.</title>
        <authorList>
            <person name="Haridas S."/>
            <person name="Albert R."/>
            <person name="Binder M."/>
            <person name="Bloem J."/>
            <person name="Labutti K."/>
            <person name="Salamov A."/>
            <person name="Andreopoulos B."/>
            <person name="Baker S."/>
            <person name="Barry K."/>
            <person name="Bills G."/>
            <person name="Bluhm B."/>
            <person name="Cannon C."/>
            <person name="Castanera R."/>
            <person name="Culley D."/>
            <person name="Daum C."/>
            <person name="Ezra D."/>
            <person name="Gonzalez J."/>
            <person name="Henrissat B."/>
            <person name="Kuo A."/>
            <person name="Liang C."/>
            <person name="Lipzen A."/>
            <person name="Lutzoni F."/>
            <person name="Magnuson J."/>
            <person name="Mondo S."/>
            <person name="Nolan M."/>
            <person name="Ohm R."/>
            <person name="Pangilinan J."/>
            <person name="Park H.-J."/>
            <person name="Ramirez L."/>
            <person name="Alfaro M."/>
            <person name="Sun H."/>
            <person name="Tritt A."/>
            <person name="Yoshinaga Y."/>
            <person name="Zwiers L.-H."/>
            <person name="Turgeon B."/>
            <person name="Goodwin S."/>
            <person name="Spatafora J."/>
            <person name="Crous P."/>
            <person name="Grigoriev I."/>
        </authorList>
    </citation>
    <scope>NUCLEOTIDE SEQUENCE</scope>
    <source>
        <strain evidence="2">CBS 207.26</strain>
    </source>
</reference>
<feature type="transmembrane region" description="Helical" evidence="1">
    <location>
        <begin position="42"/>
        <end position="61"/>
    </location>
</feature>
<dbReference type="Proteomes" id="UP000800200">
    <property type="component" value="Unassembled WGS sequence"/>
</dbReference>
<gene>
    <name evidence="2" type="ORF">K469DRAFT_691408</name>
</gene>
<dbReference type="OrthoDB" id="3945378at2759"/>
<evidence type="ECO:0000256" key="1">
    <source>
        <dbReference type="SAM" id="Phobius"/>
    </source>
</evidence>
<keyword evidence="1" id="KW-0472">Membrane</keyword>
<keyword evidence="1" id="KW-0812">Transmembrane</keyword>
<organism evidence="2 3">
    <name type="scientific">Zopfia rhizophila CBS 207.26</name>
    <dbReference type="NCBI Taxonomy" id="1314779"/>
    <lineage>
        <taxon>Eukaryota</taxon>
        <taxon>Fungi</taxon>
        <taxon>Dikarya</taxon>
        <taxon>Ascomycota</taxon>
        <taxon>Pezizomycotina</taxon>
        <taxon>Dothideomycetes</taxon>
        <taxon>Dothideomycetes incertae sedis</taxon>
        <taxon>Zopfiaceae</taxon>
        <taxon>Zopfia</taxon>
    </lineage>
</organism>
<proteinExistence type="predicted"/>
<keyword evidence="1" id="KW-1133">Transmembrane helix</keyword>
<protein>
    <submittedName>
        <fullName evidence="2">Uncharacterized protein</fullName>
    </submittedName>
</protein>
<keyword evidence="3" id="KW-1185">Reference proteome</keyword>
<accession>A0A6A6DTS1</accession>